<accession>A0A2G2V832</accession>
<dbReference type="InterPro" id="IPR044216">
    <property type="entry name" value="WDL7"/>
</dbReference>
<dbReference type="PANTHER" id="PTHR47067:SF6">
    <property type="entry name" value="PROTEIN WVD2-LIKE 7"/>
    <property type="match status" value="1"/>
</dbReference>
<feature type="region of interest" description="Disordered" evidence="1">
    <location>
        <begin position="22"/>
        <end position="42"/>
    </location>
</feature>
<dbReference type="EMBL" id="MLFT02000147">
    <property type="protein sequence ID" value="PHT29136.1"/>
    <property type="molecule type" value="Genomic_DNA"/>
</dbReference>
<keyword evidence="3" id="KW-1185">Reference proteome</keyword>
<feature type="compositionally biased region" description="Polar residues" evidence="1">
    <location>
        <begin position="33"/>
        <end position="42"/>
    </location>
</feature>
<proteinExistence type="predicted"/>
<dbReference type="Proteomes" id="UP000224567">
    <property type="component" value="Unassembled WGS sequence"/>
</dbReference>
<name>A0A2G2V832_CAPBA</name>
<evidence type="ECO:0000313" key="3">
    <source>
        <dbReference type="Proteomes" id="UP000224567"/>
    </source>
</evidence>
<dbReference type="AlphaFoldDB" id="A0A2G2V832"/>
<evidence type="ECO:0000313" key="2">
    <source>
        <dbReference type="EMBL" id="PHT29136.1"/>
    </source>
</evidence>
<sequence>MRLVILHPLMRVLMDLTMETSKSQNVGEKDQATETLKSQNSVPERLEAEAKFNLSAGNSAFNDPEVSSGSKANVLNQHKSTEEHPIARKFVASRVSCTEKVSHRLYQSVNRDKESVNSCQPGVKQNESSFCFKTEERARKRKEERTNFLCLIKRRIKPKGSF</sequence>
<reference evidence="2 3" key="1">
    <citation type="journal article" date="2017" name="Genome Biol.">
        <title>New reference genome sequences of hot pepper reveal the massive evolution of plant disease-resistance genes by retroduplication.</title>
        <authorList>
            <person name="Kim S."/>
            <person name="Park J."/>
            <person name="Yeom S.I."/>
            <person name="Kim Y.M."/>
            <person name="Seo E."/>
            <person name="Kim K.T."/>
            <person name="Kim M.S."/>
            <person name="Lee J.M."/>
            <person name="Cheong K."/>
            <person name="Shin H.S."/>
            <person name="Kim S.B."/>
            <person name="Han K."/>
            <person name="Lee J."/>
            <person name="Park M."/>
            <person name="Lee H.A."/>
            <person name="Lee H.Y."/>
            <person name="Lee Y."/>
            <person name="Oh S."/>
            <person name="Lee J.H."/>
            <person name="Choi E."/>
            <person name="Choi E."/>
            <person name="Lee S.E."/>
            <person name="Jeon J."/>
            <person name="Kim H."/>
            <person name="Choi G."/>
            <person name="Song H."/>
            <person name="Lee J."/>
            <person name="Lee S.C."/>
            <person name="Kwon J.K."/>
            <person name="Lee H.Y."/>
            <person name="Koo N."/>
            <person name="Hong Y."/>
            <person name="Kim R.W."/>
            <person name="Kang W.H."/>
            <person name="Huh J.H."/>
            <person name="Kang B.C."/>
            <person name="Yang T.J."/>
            <person name="Lee Y.H."/>
            <person name="Bennetzen J.L."/>
            <person name="Choi D."/>
        </authorList>
    </citation>
    <scope>NUCLEOTIDE SEQUENCE [LARGE SCALE GENOMIC DNA]</scope>
    <source>
        <strain evidence="3">cv. PBC81</strain>
    </source>
</reference>
<organism evidence="2 3">
    <name type="scientific">Capsicum baccatum</name>
    <name type="common">Peruvian pepper</name>
    <dbReference type="NCBI Taxonomy" id="33114"/>
    <lineage>
        <taxon>Eukaryota</taxon>
        <taxon>Viridiplantae</taxon>
        <taxon>Streptophyta</taxon>
        <taxon>Embryophyta</taxon>
        <taxon>Tracheophyta</taxon>
        <taxon>Spermatophyta</taxon>
        <taxon>Magnoliopsida</taxon>
        <taxon>eudicotyledons</taxon>
        <taxon>Gunneridae</taxon>
        <taxon>Pentapetalae</taxon>
        <taxon>asterids</taxon>
        <taxon>lamiids</taxon>
        <taxon>Solanales</taxon>
        <taxon>Solanaceae</taxon>
        <taxon>Solanoideae</taxon>
        <taxon>Capsiceae</taxon>
        <taxon>Capsicum</taxon>
    </lineage>
</organism>
<reference evidence="3" key="2">
    <citation type="journal article" date="2017" name="J. Anim. Genet.">
        <title>Multiple reference genome sequences of hot pepper reveal the massive evolution of plant disease resistance genes by retroduplication.</title>
        <authorList>
            <person name="Kim S."/>
            <person name="Park J."/>
            <person name="Yeom S.-I."/>
            <person name="Kim Y.-M."/>
            <person name="Seo E."/>
            <person name="Kim K.-T."/>
            <person name="Kim M.-S."/>
            <person name="Lee J.M."/>
            <person name="Cheong K."/>
            <person name="Shin H.-S."/>
            <person name="Kim S.-B."/>
            <person name="Han K."/>
            <person name="Lee J."/>
            <person name="Park M."/>
            <person name="Lee H.-A."/>
            <person name="Lee H.-Y."/>
            <person name="Lee Y."/>
            <person name="Oh S."/>
            <person name="Lee J.H."/>
            <person name="Choi E."/>
            <person name="Choi E."/>
            <person name="Lee S.E."/>
            <person name="Jeon J."/>
            <person name="Kim H."/>
            <person name="Choi G."/>
            <person name="Song H."/>
            <person name="Lee J."/>
            <person name="Lee S.-C."/>
            <person name="Kwon J.-K."/>
            <person name="Lee H.-Y."/>
            <person name="Koo N."/>
            <person name="Hong Y."/>
            <person name="Kim R.W."/>
            <person name="Kang W.-H."/>
            <person name="Huh J.H."/>
            <person name="Kang B.-C."/>
            <person name="Yang T.-J."/>
            <person name="Lee Y.-H."/>
            <person name="Bennetzen J.L."/>
            <person name="Choi D."/>
        </authorList>
    </citation>
    <scope>NUCLEOTIDE SEQUENCE [LARGE SCALE GENOMIC DNA]</scope>
    <source>
        <strain evidence="3">cv. PBC81</strain>
    </source>
</reference>
<evidence type="ECO:0000256" key="1">
    <source>
        <dbReference type="SAM" id="MobiDB-lite"/>
    </source>
</evidence>
<gene>
    <name evidence="2" type="ORF">CQW23_31255</name>
</gene>
<dbReference type="PANTHER" id="PTHR47067">
    <property type="entry name" value="TPX2 (TARGETING PROTEIN FOR XKLP2) PROTEIN FAMILY-RELATED"/>
    <property type="match status" value="1"/>
</dbReference>
<comment type="caution">
    <text evidence="2">The sequence shown here is derived from an EMBL/GenBank/DDBJ whole genome shotgun (WGS) entry which is preliminary data.</text>
</comment>
<protein>
    <submittedName>
        <fullName evidence="2">Uncharacterized protein</fullName>
    </submittedName>
</protein>